<organism evidence="1 2">
    <name type="scientific">Lawsonibacter hominis</name>
    <dbReference type="NCBI Taxonomy" id="2763053"/>
    <lineage>
        <taxon>Bacteria</taxon>
        <taxon>Bacillati</taxon>
        <taxon>Bacillota</taxon>
        <taxon>Clostridia</taxon>
        <taxon>Eubacteriales</taxon>
        <taxon>Oscillospiraceae</taxon>
        <taxon>Lawsonibacter</taxon>
    </lineage>
</organism>
<dbReference type="Proteomes" id="UP000661435">
    <property type="component" value="Unassembled WGS sequence"/>
</dbReference>
<dbReference type="Pfam" id="PF19524">
    <property type="entry name" value="DUF6054"/>
    <property type="match status" value="1"/>
</dbReference>
<dbReference type="EMBL" id="JACOPP010000002">
    <property type="protein sequence ID" value="MBC5732520.1"/>
    <property type="molecule type" value="Genomic_DNA"/>
</dbReference>
<name>A0A8J6JCZ2_9FIRM</name>
<evidence type="ECO:0000313" key="1">
    <source>
        <dbReference type="EMBL" id="MBC5732520.1"/>
    </source>
</evidence>
<protein>
    <submittedName>
        <fullName evidence="1">Uncharacterized protein</fullName>
    </submittedName>
</protein>
<comment type="caution">
    <text evidence="1">The sequence shown here is derived from an EMBL/GenBank/DDBJ whole genome shotgun (WGS) entry which is preliminary data.</text>
</comment>
<evidence type="ECO:0000313" key="2">
    <source>
        <dbReference type="Proteomes" id="UP000661435"/>
    </source>
</evidence>
<sequence length="114" mass="12203">MEGQGVTFTVSCALEECAERICRAVVDGSVTGECIDRYRAGGPDGRSCLALVFEKHYYRAGNRLTLTALLDDLSGVTRVHLVGGGGGEGLFRFDWGAAEDFAAVAAEALRPYRL</sequence>
<reference evidence="1" key="1">
    <citation type="submission" date="2020-08" db="EMBL/GenBank/DDBJ databases">
        <title>Genome public.</title>
        <authorList>
            <person name="Liu C."/>
            <person name="Sun Q."/>
        </authorList>
    </citation>
    <scope>NUCLEOTIDE SEQUENCE</scope>
    <source>
        <strain evidence="1">NSJ-51</strain>
    </source>
</reference>
<dbReference type="InterPro" id="IPR046117">
    <property type="entry name" value="DUF6054"/>
</dbReference>
<keyword evidence="2" id="KW-1185">Reference proteome</keyword>
<dbReference type="AlphaFoldDB" id="A0A8J6JCZ2"/>
<gene>
    <name evidence="1" type="ORF">H8S57_02110</name>
</gene>
<proteinExistence type="predicted"/>
<dbReference type="RefSeq" id="WP_186906420.1">
    <property type="nucleotide sequence ID" value="NZ_JACOPP010000002.1"/>
</dbReference>
<accession>A0A8J6JCZ2</accession>